<dbReference type="EMBL" id="AP021857">
    <property type="protein sequence ID" value="BBO21147.1"/>
    <property type="molecule type" value="Genomic_DNA"/>
</dbReference>
<dbReference type="InterPro" id="IPR002657">
    <property type="entry name" value="BilAc:Na_symport/Acr3"/>
</dbReference>
<reference evidence="6" key="1">
    <citation type="journal article" name="DNA Res.">
        <title>The physiological potential of anammox bacteria as revealed by their core genome structure.</title>
        <authorList>
            <person name="Okubo T."/>
            <person name="Toyoda A."/>
            <person name="Fukuhara K."/>
            <person name="Uchiyama I."/>
            <person name="Harigaya Y."/>
            <person name="Kuroiwa M."/>
            <person name="Suzuki T."/>
            <person name="Murakami Y."/>
            <person name="Suwa Y."/>
            <person name="Takami H."/>
        </authorList>
    </citation>
    <scope>NUCLEOTIDE SEQUENCE</scope>
    <source>
        <strain evidence="6">317325-3</strain>
    </source>
</reference>
<dbReference type="KEGG" id="ddz:DSYM_18460"/>
<dbReference type="AlphaFoldDB" id="A0A809RXR5"/>
<name>A0A809RXR5_9PROT</name>
<keyword evidence="3 5" id="KW-1133">Transmembrane helix</keyword>
<accession>A0A809RXR5</accession>
<evidence type="ECO:0000313" key="6">
    <source>
        <dbReference type="EMBL" id="BBO21147.1"/>
    </source>
</evidence>
<dbReference type="PANTHER" id="PTHR10361">
    <property type="entry name" value="SODIUM-BILE ACID COTRANSPORTER"/>
    <property type="match status" value="1"/>
</dbReference>
<protein>
    <submittedName>
        <fullName evidence="6">Symporter</fullName>
    </submittedName>
</protein>
<keyword evidence="2 5" id="KW-0812">Transmembrane</keyword>
<evidence type="ECO:0000313" key="7">
    <source>
        <dbReference type="Proteomes" id="UP000662914"/>
    </source>
</evidence>
<dbReference type="Gene3D" id="1.20.1530.20">
    <property type="match status" value="1"/>
</dbReference>
<feature type="transmembrane region" description="Helical" evidence="5">
    <location>
        <begin position="16"/>
        <end position="37"/>
    </location>
</feature>
<evidence type="ECO:0000256" key="1">
    <source>
        <dbReference type="ARBA" id="ARBA00004141"/>
    </source>
</evidence>
<sequence length="302" mass="32645">MNEMDLVRLNFNPGSLWVLNFIIGLVMFGVALDLKVADFKAVLVTPKPVLIGMLGQFVLLPAFSFLLVLAIHPSPSVALGMLLVAACPGGNISNFLTHYARGNTALSITMTALSTAVAIVMTPFNLSLWGGLNPETNQILKAVALDPLEMLLAVFLLLGLPMSIGMWVGHRFPRFVERAHKPVKIFSLGVFGLFVLGALGANWQYFLKYVGFVVFAVFLHNGIALLTGYFAAKFAGLPERDRRAVSIEVGIQNSALGLILIFNFFGGLGGMAIVTAWWGIWHIVSGLTVATIWSRRDPGTAS</sequence>
<dbReference type="InterPro" id="IPR004710">
    <property type="entry name" value="Bilac:Na_transpt"/>
</dbReference>
<evidence type="ECO:0000256" key="5">
    <source>
        <dbReference type="SAM" id="Phobius"/>
    </source>
</evidence>
<organism evidence="6 7">
    <name type="scientific">Candidatus Desulfobacillus denitrificans</name>
    <dbReference type="NCBI Taxonomy" id="2608985"/>
    <lineage>
        <taxon>Bacteria</taxon>
        <taxon>Pseudomonadati</taxon>
        <taxon>Pseudomonadota</taxon>
        <taxon>Betaproteobacteria</taxon>
        <taxon>Candidatus Desulfobacillus</taxon>
    </lineage>
</organism>
<dbReference type="PANTHER" id="PTHR10361:SF28">
    <property type="entry name" value="P3 PROTEIN-RELATED"/>
    <property type="match status" value="1"/>
</dbReference>
<feature type="transmembrane region" description="Helical" evidence="5">
    <location>
        <begin position="209"/>
        <end position="232"/>
    </location>
</feature>
<proteinExistence type="predicted"/>
<comment type="subcellular location">
    <subcellularLocation>
        <location evidence="1">Membrane</location>
        <topology evidence="1">Multi-pass membrane protein</topology>
    </subcellularLocation>
</comment>
<evidence type="ECO:0000256" key="3">
    <source>
        <dbReference type="ARBA" id="ARBA00022989"/>
    </source>
</evidence>
<keyword evidence="4 5" id="KW-0472">Membrane</keyword>
<dbReference type="Proteomes" id="UP000662914">
    <property type="component" value="Chromosome"/>
</dbReference>
<dbReference type="InterPro" id="IPR038770">
    <property type="entry name" value="Na+/solute_symporter_sf"/>
</dbReference>
<evidence type="ECO:0000256" key="2">
    <source>
        <dbReference type="ARBA" id="ARBA00022692"/>
    </source>
</evidence>
<dbReference type="Pfam" id="PF01758">
    <property type="entry name" value="SBF"/>
    <property type="match status" value="1"/>
</dbReference>
<evidence type="ECO:0000256" key="4">
    <source>
        <dbReference type="ARBA" id="ARBA00023136"/>
    </source>
</evidence>
<feature type="transmembrane region" description="Helical" evidence="5">
    <location>
        <begin position="108"/>
        <end position="130"/>
    </location>
</feature>
<feature type="transmembrane region" description="Helical" evidence="5">
    <location>
        <begin position="150"/>
        <end position="170"/>
    </location>
</feature>
<gene>
    <name evidence="6" type="ORF">DSYM_18460</name>
</gene>
<feature type="transmembrane region" description="Helical" evidence="5">
    <location>
        <begin position="49"/>
        <end position="71"/>
    </location>
</feature>
<feature type="transmembrane region" description="Helical" evidence="5">
    <location>
        <begin position="182"/>
        <end position="203"/>
    </location>
</feature>
<dbReference type="GO" id="GO:0016020">
    <property type="term" value="C:membrane"/>
    <property type="evidence" value="ECO:0007669"/>
    <property type="project" value="UniProtKB-SubCell"/>
</dbReference>
<feature type="transmembrane region" description="Helical" evidence="5">
    <location>
        <begin position="77"/>
        <end position="96"/>
    </location>
</feature>